<comment type="caution">
    <text evidence="1">The sequence shown here is derived from an EMBL/GenBank/DDBJ whole genome shotgun (WGS) entry which is preliminary data.</text>
</comment>
<protein>
    <submittedName>
        <fullName evidence="1">Uncharacterized protein</fullName>
    </submittedName>
</protein>
<name>A0ACB7ZLA0_9ERIC</name>
<reference evidence="1 2" key="1">
    <citation type="journal article" date="2021" name="Hortic Res">
        <title>High-quality reference genome and annotation aids understanding of berry development for evergreen blueberry (Vaccinium darrowii).</title>
        <authorList>
            <person name="Yu J."/>
            <person name="Hulse-Kemp A.M."/>
            <person name="Babiker E."/>
            <person name="Staton M."/>
        </authorList>
    </citation>
    <scope>NUCLEOTIDE SEQUENCE [LARGE SCALE GENOMIC DNA]</scope>
    <source>
        <strain evidence="2">cv. NJ 8807/NJ 8810</strain>
        <tissue evidence="1">Young leaf</tissue>
    </source>
</reference>
<organism evidence="1 2">
    <name type="scientific">Vaccinium darrowii</name>
    <dbReference type="NCBI Taxonomy" id="229202"/>
    <lineage>
        <taxon>Eukaryota</taxon>
        <taxon>Viridiplantae</taxon>
        <taxon>Streptophyta</taxon>
        <taxon>Embryophyta</taxon>
        <taxon>Tracheophyta</taxon>
        <taxon>Spermatophyta</taxon>
        <taxon>Magnoliopsida</taxon>
        <taxon>eudicotyledons</taxon>
        <taxon>Gunneridae</taxon>
        <taxon>Pentapetalae</taxon>
        <taxon>asterids</taxon>
        <taxon>Ericales</taxon>
        <taxon>Ericaceae</taxon>
        <taxon>Vaccinioideae</taxon>
        <taxon>Vaccinieae</taxon>
        <taxon>Vaccinium</taxon>
    </lineage>
</organism>
<proteinExistence type="predicted"/>
<gene>
    <name evidence="1" type="ORF">Vadar_024356</name>
</gene>
<keyword evidence="2" id="KW-1185">Reference proteome</keyword>
<dbReference type="EMBL" id="CM037159">
    <property type="protein sequence ID" value="KAH7866743.1"/>
    <property type="molecule type" value="Genomic_DNA"/>
</dbReference>
<sequence length="201" mass="23213">MLEVSHCRSLKVLPNLPNPFRGSNLRKFDCKIVEIKGMFKLEPLENVDPEIINEMGLSYELETMGSLEMVELCDSWDEGFESQKKVPLQIVYDEFEDKGSQHHKTYSSHQDVTPVGDLSGYQVIPGHYLLCNYGCRKRVEFSHIGRRNNIEIYHRDEIDESVQIIFWGFPDSEEDTAGSSGFRDEESGRRDEESARLTDEE</sequence>
<accession>A0ACB7ZLA0</accession>
<evidence type="ECO:0000313" key="1">
    <source>
        <dbReference type="EMBL" id="KAH7866743.1"/>
    </source>
</evidence>
<evidence type="ECO:0000313" key="2">
    <source>
        <dbReference type="Proteomes" id="UP000828048"/>
    </source>
</evidence>
<dbReference type="Proteomes" id="UP000828048">
    <property type="component" value="Chromosome 9"/>
</dbReference>